<evidence type="ECO:0000259" key="1">
    <source>
        <dbReference type="PROSITE" id="PS50011"/>
    </source>
</evidence>
<dbReference type="Pfam" id="PF00069">
    <property type="entry name" value="Pkinase"/>
    <property type="match status" value="1"/>
</dbReference>
<reference evidence="2 3" key="1">
    <citation type="submission" date="2018-10" db="EMBL/GenBank/DDBJ databases">
        <title>A high-quality apple genome assembly.</title>
        <authorList>
            <person name="Hu J."/>
        </authorList>
    </citation>
    <scope>NUCLEOTIDE SEQUENCE [LARGE SCALE GENOMIC DNA]</scope>
    <source>
        <strain evidence="3">cv. HFTH1</strain>
        <tissue evidence="2">Young leaf</tissue>
    </source>
</reference>
<dbReference type="GO" id="GO:0004672">
    <property type="term" value="F:protein kinase activity"/>
    <property type="evidence" value="ECO:0007669"/>
    <property type="project" value="InterPro"/>
</dbReference>
<dbReference type="InterPro" id="IPR036249">
    <property type="entry name" value="Thioredoxin-like_sf"/>
</dbReference>
<accession>A0A498J1L3</accession>
<dbReference type="Gene3D" id="1.10.510.10">
    <property type="entry name" value="Transferase(Phosphotransferase) domain 1"/>
    <property type="match status" value="1"/>
</dbReference>
<comment type="caution">
    <text evidence="2">The sequence shown here is derived from an EMBL/GenBank/DDBJ whole genome shotgun (WGS) entry which is preliminary data.</text>
</comment>
<gene>
    <name evidence="2" type="ORF">DVH24_031727</name>
</gene>
<feature type="domain" description="Protein kinase" evidence="1">
    <location>
        <begin position="1"/>
        <end position="157"/>
    </location>
</feature>
<dbReference type="InterPro" id="IPR000719">
    <property type="entry name" value="Prot_kinase_dom"/>
</dbReference>
<dbReference type="EMBL" id="RDQH01000335">
    <property type="protein sequence ID" value="RXH89370.1"/>
    <property type="molecule type" value="Genomic_DNA"/>
</dbReference>
<proteinExistence type="predicted"/>
<dbReference type="SUPFAM" id="SSF56112">
    <property type="entry name" value="Protein kinase-like (PK-like)"/>
    <property type="match status" value="1"/>
</dbReference>
<dbReference type="InterPro" id="IPR011009">
    <property type="entry name" value="Kinase-like_dom_sf"/>
</dbReference>
<keyword evidence="3" id="KW-1185">Reference proteome</keyword>
<evidence type="ECO:0000313" key="3">
    <source>
        <dbReference type="Proteomes" id="UP000290289"/>
    </source>
</evidence>
<dbReference type="SMART" id="SM00220">
    <property type="entry name" value="S_TKc"/>
    <property type="match status" value="1"/>
</dbReference>
<dbReference type="STRING" id="3750.A0A498J1L3"/>
<name>A0A498J1L3_MALDO</name>
<dbReference type="GO" id="GO:0005524">
    <property type="term" value="F:ATP binding"/>
    <property type="evidence" value="ECO:0007669"/>
    <property type="project" value="InterPro"/>
</dbReference>
<dbReference type="AlphaFoldDB" id="A0A498J1L3"/>
<dbReference type="PROSITE" id="PS00108">
    <property type="entry name" value="PROTEIN_KINASE_ST"/>
    <property type="match status" value="1"/>
</dbReference>
<dbReference type="Proteomes" id="UP000290289">
    <property type="component" value="Chromosome 9"/>
</dbReference>
<dbReference type="PANTHER" id="PTHR31902">
    <property type="entry name" value="ACTIN PATCHES DISTAL PROTEIN 1"/>
    <property type="match status" value="1"/>
</dbReference>
<dbReference type="SUPFAM" id="SSF52833">
    <property type="entry name" value="Thioredoxin-like"/>
    <property type="match status" value="1"/>
</dbReference>
<evidence type="ECO:0000313" key="2">
    <source>
        <dbReference type="EMBL" id="RXH89370.1"/>
    </source>
</evidence>
<dbReference type="PANTHER" id="PTHR31902:SF10">
    <property type="entry name" value="SUCRASE_FERREDOXIN-LIKE FAMILY PROTEIN"/>
    <property type="match status" value="1"/>
</dbReference>
<dbReference type="Gene3D" id="3.40.30.10">
    <property type="entry name" value="Glutaredoxin"/>
    <property type="match status" value="1"/>
</dbReference>
<dbReference type="PROSITE" id="PS50011">
    <property type="entry name" value="PROTEIN_KINASE_DOM"/>
    <property type="match status" value="1"/>
</dbReference>
<protein>
    <recommendedName>
        <fullName evidence="1">Protein kinase domain-containing protein</fullName>
    </recommendedName>
</protein>
<dbReference type="InterPro" id="IPR009737">
    <property type="entry name" value="Aim32/Apd1-like"/>
</dbReference>
<sequence length="293" mass="33061">MRPRCLDTCVAVGFALDIARAMECLHSHGIIHRDLKPENLILTADQKTVKLADFGLAREESLTEMMTAETGTYRWMSPEIRGLKELDVDNFVDDVLVNHKPWASRVQEPLTGSHVFVCAHCSREEWNRDSARVLVDKFEEEAELRGWTNQVFVTACFHTGGHNGNLIIYIPGSDGSTTGHWYGYVTPDDVPEFDQHIGKGEIIERLWRGQIGASCDEAEKINDPKLPNGGESKKIEEMPQGNGNWIENNENFSGCCQSSRVWSRSSSTADLCKHLLHQPQWCCTRPRAGLREH</sequence>
<dbReference type="InterPro" id="IPR008271">
    <property type="entry name" value="Ser/Thr_kinase_AS"/>
</dbReference>
<organism evidence="2 3">
    <name type="scientific">Malus domestica</name>
    <name type="common">Apple</name>
    <name type="synonym">Pyrus malus</name>
    <dbReference type="NCBI Taxonomy" id="3750"/>
    <lineage>
        <taxon>Eukaryota</taxon>
        <taxon>Viridiplantae</taxon>
        <taxon>Streptophyta</taxon>
        <taxon>Embryophyta</taxon>
        <taxon>Tracheophyta</taxon>
        <taxon>Spermatophyta</taxon>
        <taxon>Magnoliopsida</taxon>
        <taxon>eudicotyledons</taxon>
        <taxon>Gunneridae</taxon>
        <taxon>Pentapetalae</taxon>
        <taxon>rosids</taxon>
        <taxon>fabids</taxon>
        <taxon>Rosales</taxon>
        <taxon>Rosaceae</taxon>
        <taxon>Amygdaloideae</taxon>
        <taxon>Maleae</taxon>
        <taxon>Malus</taxon>
    </lineage>
</organism>